<dbReference type="EMBL" id="CAJNOJ010000142">
    <property type="protein sequence ID" value="CAF1190412.1"/>
    <property type="molecule type" value="Genomic_DNA"/>
</dbReference>
<evidence type="ECO:0000256" key="5">
    <source>
        <dbReference type="ARBA" id="ARBA00022989"/>
    </source>
</evidence>
<feature type="transmembrane region" description="Helical" evidence="7">
    <location>
        <begin position="208"/>
        <end position="227"/>
    </location>
</feature>
<keyword evidence="3 7" id="KW-0812">Transmembrane</keyword>
<keyword evidence="4" id="KW-0813">Transport</keyword>
<keyword evidence="4" id="KW-0571">Peptide transport</keyword>
<comment type="subcellular location">
    <subcellularLocation>
        <location evidence="1">Membrane</location>
        <topology evidence="1">Multi-pass membrane protein</topology>
    </subcellularLocation>
</comment>
<evidence type="ECO:0000256" key="3">
    <source>
        <dbReference type="ARBA" id="ARBA00022692"/>
    </source>
</evidence>
<feature type="transmembrane region" description="Helical" evidence="7">
    <location>
        <begin position="233"/>
        <end position="253"/>
    </location>
</feature>
<dbReference type="SUPFAM" id="SSF103473">
    <property type="entry name" value="MFS general substrate transporter"/>
    <property type="match status" value="1"/>
</dbReference>
<name>A0A814VNF1_ADIRI</name>
<proteinExistence type="inferred from homology"/>
<evidence type="ECO:0000256" key="2">
    <source>
        <dbReference type="ARBA" id="ARBA00005982"/>
    </source>
</evidence>
<evidence type="ECO:0000256" key="4">
    <source>
        <dbReference type="ARBA" id="ARBA00022856"/>
    </source>
</evidence>
<organism evidence="8 9">
    <name type="scientific">Adineta ricciae</name>
    <name type="common">Rotifer</name>
    <dbReference type="NCBI Taxonomy" id="249248"/>
    <lineage>
        <taxon>Eukaryota</taxon>
        <taxon>Metazoa</taxon>
        <taxon>Spiralia</taxon>
        <taxon>Gnathifera</taxon>
        <taxon>Rotifera</taxon>
        <taxon>Eurotatoria</taxon>
        <taxon>Bdelloidea</taxon>
        <taxon>Adinetida</taxon>
        <taxon>Adinetidae</taxon>
        <taxon>Adineta</taxon>
    </lineage>
</organism>
<dbReference type="Pfam" id="PF00854">
    <property type="entry name" value="PTR2"/>
    <property type="match status" value="1"/>
</dbReference>
<accession>A0A814VNF1</accession>
<keyword evidence="6 7" id="KW-0472">Membrane</keyword>
<dbReference type="GO" id="GO:0022857">
    <property type="term" value="F:transmembrane transporter activity"/>
    <property type="evidence" value="ECO:0007669"/>
    <property type="project" value="InterPro"/>
</dbReference>
<feature type="transmembrane region" description="Helical" evidence="7">
    <location>
        <begin position="365"/>
        <end position="381"/>
    </location>
</feature>
<feature type="transmembrane region" description="Helical" evidence="7">
    <location>
        <begin position="146"/>
        <end position="167"/>
    </location>
</feature>
<dbReference type="AlphaFoldDB" id="A0A814VNF1"/>
<evidence type="ECO:0000256" key="6">
    <source>
        <dbReference type="ARBA" id="ARBA00023136"/>
    </source>
</evidence>
<comment type="caution">
    <text evidence="8">The sequence shown here is derived from an EMBL/GenBank/DDBJ whole genome shotgun (WGS) entry which is preliminary data.</text>
</comment>
<protein>
    <submittedName>
        <fullName evidence="8">Uncharacterized protein</fullName>
    </submittedName>
</protein>
<comment type="similarity">
    <text evidence="2">Belongs to the major facilitator superfamily. Proton-dependent oligopeptide transporter (POT/PTR) (TC 2.A.17) family.</text>
</comment>
<dbReference type="InterPro" id="IPR036259">
    <property type="entry name" value="MFS_trans_sf"/>
</dbReference>
<dbReference type="InterPro" id="IPR000109">
    <property type="entry name" value="POT_fam"/>
</dbReference>
<dbReference type="GO" id="GO:0015833">
    <property type="term" value="P:peptide transport"/>
    <property type="evidence" value="ECO:0007669"/>
    <property type="project" value="UniProtKB-KW"/>
</dbReference>
<evidence type="ECO:0000313" key="8">
    <source>
        <dbReference type="EMBL" id="CAF1190412.1"/>
    </source>
</evidence>
<feature type="transmembrane region" description="Helical" evidence="7">
    <location>
        <begin position="511"/>
        <end position="534"/>
    </location>
</feature>
<gene>
    <name evidence="8" type="ORF">EDS130_LOCUS24771</name>
</gene>
<sequence length="558" mass="62480">MSIAAANDTETNDTKVCKDEVEPTQSELATLEHVSDRFPFTTWLLIFGQLCEQFVYFGTYIVFQNYIQFPIPTNGEKQAGALGYGRKMATAVTMSYSCLCNLSPIAAAIIADQFWGRYKTLTVASFVYFVGLIILVLTSIPALTKIGVGFPGLICALIVIGLAVGAFKSIMGPFMAEQYSRKAPVIKVVKGQRKILSPEMTIQSLFNWFYWAANFGAFIAELITPTVEKYHSFWLAYFLASAIFPCCIIVLFVGRRRFTRQSPTGSLVVRAFRVTWNALANRWKLGKQSANEHLLDYAKGRHVSNDTKRTTEQTKNEFIDDLKQTFHACRVFVFFPLFWMCFNQEVTNLTSQAAQMNVGPLPNDLLQTINPLVVVVFVPIFDKIVYPMLRKCHIKFGPIERITWGFIVTALGMAWIAIVQHLIYSTAPNFDYTVQPCSTCQKFNNITVAWQIPARFLIGIGEIFAVISGIEYAYVKAPTSMKSIVMALFVCARAVGSLLNVALVPVNTDPIIIWMYVSLAIGTFIIGIIFYLCLRNDDKQMLLKGAPKRAESTLSVAT</sequence>
<evidence type="ECO:0000313" key="9">
    <source>
        <dbReference type="Proteomes" id="UP000663852"/>
    </source>
</evidence>
<dbReference type="Gene3D" id="1.20.1250.20">
    <property type="entry name" value="MFS general substrate transporter like domains"/>
    <property type="match status" value="1"/>
</dbReference>
<evidence type="ECO:0000256" key="1">
    <source>
        <dbReference type="ARBA" id="ARBA00004141"/>
    </source>
</evidence>
<reference evidence="8" key="1">
    <citation type="submission" date="2021-02" db="EMBL/GenBank/DDBJ databases">
        <authorList>
            <person name="Nowell W R."/>
        </authorList>
    </citation>
    <scope>NUCLEOTIDE SEQUENCE</scope>
</reference>
<keyword evidence="5 7" id="KW-1133">Transmembrane helix</keyword>
<dbReference type="GO" id="GO:0016020">
    <property type="term" value="C:membrane"/>
    <property type="evidence" value="ECO:0007669"/>
    <property type="project" value="UniProtKB-SubCell"/>
</dbReference>
<feature type="transmembrane region" description="Helical" evidence="7">
    <location>
        <begin position="121"/>
        <end position="140"/>
    </location>
</feature>
<keyword evidence="4" id="KW-0653">Protein transport</keyword>
<dbReference type="PANTHER" id="PTHR11654">
    <property type="entry name" value="OLIGOPEPTIDE TRANSPORTER-RELATED"/>
    <property type="match status" value="1"/>
</dbReference>
<feature type="transmembrane region" description="Helical" evidence="7">
    <location>
        <begin position="452"/>
        <end position="472"/>
    </location>
</feature>
<feature type="transmembrane region" description="Helical" evidence="7">
    <location>
        <begin position="325"/>
        <end position="345"/>
    </location>
</feature>
<evidence type="ECO:0000256" key="7">
    <source>
        <dbReference type="SAM" id="Phobius"/>
    </source>
</evidence>
<dbReference type="OrthoDB" id="8904098at2759"/>
<feature type="transmembrane region" description="Helical" evidence="7">
    <location>
        <begin position="402"/>
        <end position="423"/>
    </location>
</feature>
<feature type="transmembrane region" description="Helical" evidence="7">
    <location>
        <begin position="484"/>
        <end position="505"/>
    </location>
</feature>
<dbReference type="Proteomes" id="UP000663852">
    <property type="component" value="Unassembled WGS sequence"/>
</dbReference>